<evidence type="ECO:0000313" key="4">
    <source>
        <dbReference type="Proteomes" id="UP001176961"/>
    </source>
</evidence>
<protein>
    <recommendedName>
        <fullName evidence="2">DUF7802 domain-containing protein</fullName>
    </recommendedName>
</protein>
<organism evidence="3 4">
    <name type="scientific">Cylicocyclus nassatus</name>
    <name type="common">Nematode worm</name>
    <dbReference type="NCBI Taxonomy" id="53992"/>
    <lineage>
        <taxon>Eukaryota</taxon>
        <taxon>Metazoa</taxon>
        <taxon>Ecdysozoa</taxon>
        <taxon>Nematoda</taxon>
        <taxon>Chromadorea</taxon>
        <taxon>Rhabditida</taxon>
        <taxon>Rhabditina</taxon>
        <taxon>Rhabditomorpha</taxon>
        <taxon>Strongyloidea</taxon>
        <taxon>Strongylidae</taxon>
        <taxon>Cylicocyclus</taxon>
    </lineage>
</organism>
<reference evidence="3" key="1">
    <citation type="submission" date="2023-07" db="EMBL/GenBank/DDBJ databases">
        <authorList>
            <consortium name="CYATHOMIX"/>
        </authorList>
    </citation>
    <scope>NUCLEOTIDE SEQUENCE</scope>
    <source>
        <strain evidence="3">N/A</strain>
    </source>
</reference>
<evidence type="ECO:0000259" key="2">
    <source>
        <dbReference type="Pfam" id="PF25085"/>
    </source>
</evidence>
<dbReference type="Proteomes" id="UP001176961">
    <property type="component" value="Unassembled WGS sequence"/>
</dbReference>
<keyword evidence="1" id="KW-0812">Transmembrane</keyword>
<accession>A0AA36H050</accession>
<keyword evidence="1" id="KW-0472">Membrane</keyword>
<sequence>MRLPWWGEGPAVGLSSVMLQLPFRMLGTKLLWWTWHDTDPTIEDRMFWTPWSSLYFYAACACSFVWMLRLTRRLLLEKEYDWMKFPKELTCSFLTGVLSYWLGTAQFALSKRKRKRNKNIVDELQAHTFHRLVNGWMCYALFCTPTCYYAP</sequence>
<feature type="domain" description="DUF7802" evidence="2">
    <location>
        <begin position="1"/>
        <end position="121"/>
    </location>
</feature>
<evidence type="ECO:0000313" key="3">
    <source>
        <dbReference type="EMBL" id="CAJ0601457.1"/>
    </source>
</evidence>
<dbReference type="AlphaFoldDB" id="A0AA36H050"/>
<dbReference type="Pfam" id="PF25085">
    <property type="entry name" value="DUF7802"/>
    <property type="match status" value="1"/>
</dbReference>
<dbReference type="InterPro" id="IPR056704">
    <property type="entry name" value="DUF7802"/>
</dbReference>
<dbReference type="EMBL" id="CATQJL010000305">
    <property type="protein sequence ID" value="CAJ0601457.1"/>
    <property type="molecule type" value="Genomic_DNA"/>
</dbReference>
<comment type="caution">
    <text evidence="3">The sequence shown here is derived from an EMBL/GenBank/DDBJ whole genome shotgun (WGS) entry which is preliminary data.</text>
</comment>
<proteinExistence type="predicted"/>
<name>A0AA36H050_CYLNA</name>
<keyword evidence="4" id="KW-1185">Reference proteome</keyword>
<keyword evidence="1" id="KW-1133">Transmembrane helix</keyword>
<gene>
    <name evidence="3" type="ORF">CYNAS_LOCUS13440</name>
</gene>
<evidence type="ECO:0000256" key="1">
    <source>
        <dbReference type="SAM" id="Phobius"/>
    </source>
</evidence>
<feature type="transmembrane region" description="Helical" evidence="1">
    <location>
        <begin position="47"/>
        <end position="68"/>
    </location>
</feature>
<dbReference type="PANTHER" id="PTHR35982">
    <property type="entry name" value="AGAP005361-PA"/>
    <property type="match status" value="1"/>
</dbReference>
<dbReference type="PANTHER" id="PTHR35982:SF1">
    <property type="entry name" value="SPIROCYCLASE, AVEC FAMILY"/>
    <property type="match status" value="1"/>
</dbReference>
<feature type="transmembrane region" description="Helical" evidence="1">
    <location>
        <begin position="89"/>
        <end position="109"/>
    </location>
</feature>